<accession>A0A6J2K1F7</accession>
<keyword evidence="6" id="KW-0539">Nucleus</keyword>
<feature type="domain" description="C2H2-type" evidence="9">
    <location>
        <begin position="415"/>
        <end position="442"/>
    </location>
</feature>
<evidence type="ECO:0000256" key="8">
    <source>
        <dbReference type="SAM" id="MobiDB-lite"/>
    </source>
</evidence>
<feature type="domain" description="C2H2-type" evidence="9">
    <location>
        <begin position="264"/>
        <end position="291"/>
    </location>
</feature>
<dbReference type="PROSITE" id="PS50157">
    <property type="entry name" value="ZINC_FINGER_C2H2_2"/>
    <property type="match status" value="6"/>
</dbReference>
<evidence type="ECO:0000259" key="9">
    <source>
        <dbReference type="PROSITE" id="PS50157"/>
    </source>
</evidence>
<feature type="domain" description="C2H2-type" evidence="9">
    <location>
        <begin position="320"/>
        <end position="346"/>
    </location>
</feature>
<dbReference type="KEGG" id="bman:114245993"/>
<evidence type="ECO:0000256" key="6">
    <source>
        <dbReference type="ARBA" id="ARBA00023242"/>
    </source>
</evidence>
<comment type="subcellular location">
    <subcellularLocation>
        <location evidence="1">Nucleus</location>
    </subcellularLocation>
</comment>
<organism evidence="10 11">
    <name type="scientific">Bombyx mandarina</name>
    <name type="common">Wild silk moth</name>
    <name type="synonym">Wild silkworm</name>
    <dbReference type="NCBI Taxonomy" id="7092"/>
    <lineage>
        <taxon>Eukaryota</taxon>
        <taxon>Metazoa</taxon>
        <taxon>Ecdysozoa</taxon>
        <taxon>Arthropoda</taxon>
        <taxon>Hexapoda</taxon>
        <taxon>Insecta</taxon>
        <taxon>Pterygota</taxon>
        <taxon>Neoptera</taxon>
        <taxon>Endopterygota</taxon>
        <taxon>Lepidoptera</taxon>
        <taxon>Glossata</taxon>
        <taxon>Ditrysia</taxon>
        <taxon>Bombycoidea</taxon>
        <taxon>Bombycidae</taxon>
        <taxon>Bombycinae</taxon>
        <taxon>Bombyx</taxon>
    </lineage>
</organism>
<dbReference type="RefSeq" id="XP_028034149.1">
    <property type="nucleotide sequence ID" value="XM_028178348.1"/>
</dbReference>
<dbReference type="PANTHER" id="PTHR24376">
    <property type="entry name" value="ZINC FINGER PROTEIN"/>
    <property type="match status" value="1"/>
</dbReference>
<dbReference type="SUPFAM" id="SSF57667">
    <property type="entry name" value="beta-beta-alpha zinc fingers"/>
    <property type="match status" value="4"/>
</dbReference>
<dbReference type="InterPro" id="IPR036236">
    <property type="entry name" value="Znf_C2H2_sf"/>
</dbReference>
<dbReference type="Proteomes" id="UP000504629">
    <property type="component" value="Unplaced"/>
</dbReference>
<dbReference type="GO" id="GO:0000978">
    <property type="term" value="F:RNA polymerase II cis-regulatory region sequence-specific DNA binding"/>
    <property type="evidence" value="ECO:0007669"/>
    <property type="project" value="TreeGrafter"/>
</dbReference>
<dbReference type="PANTHER" id="PTHR24376:SF38">
    <property type="entry name" value="ZINC FINGER PROTEIN 445"/>
    <property type="match status" value="1"/>
</dbReference>
<protein>
    <submittedName>
        <fullName evidence="11">Zinc finger protein 454-like</fullName>
    </submittedName>
</protein>
<keyword evidence="2" id="KW-0479">Metal-binding</keyword>
<name>A0A6J2K1F7_BOMMA</name>
<evidence type="ECO:0000256" key="3">
    <source>
        <dbReference type="ARBA" id="ARBA00022737"/>
    </source>
</evidence>
<dbReference type="PROSITE" id="PS00028">
    <property type="entry name" value="ZINC_FINGER_C2H2_1"/>
    <property type="match status" value="5"/>
</dbReference>
<dbReference type="AlphaFoldDB" id="A0A6J2K1F7"/>
<dbReference type="GO" id="GO:0008270">
    <property type="term" value="F:zinc ion binding"/>
    <property type="evidence" value="ECO:0007669"/>
    <property type="project" value="UniProtKB-KW"/>
</dbReference>
<evidence type="ECO:0000256" key="7">
    <source>
        <dbReference type="PROSITE-ProRule" id="PRU00042"/>
    </source>
</evidence>
<gene>
    <name evidence="11" type="primary">LOC114245993</name>
</gene>
<dbReference type="GO" id="GO:0001228">
    <property type="term" value="F:DNA-binding transcription activator activity, RNA polymerase II-specific"/>
    <property type="evidence" value="ECO:0007669"/>
    <property type="project" value="TreeGrafter"/>
</dbReference>
<dbReference type="Gene3D" id="3.30.160.60">
    <property type="entry name" value="Classic Zinc Finger"/>
    <property type="match status" value="5"/>
</dbReference>
<sequence length="477" mass="55759">MDESPEILLRKLCCTCLSKDRKLVQLMKIKDGVNNLYSLLSIDSEAYQECFYREIMSLFICWECNAFIQRLKLFRQRACSAQRLLTDILDGKIDFQKQKSLSSLRVNENLNIISERYPEECEEIINEEHCISELNLDNMPLKDLKGYLRRKKCGGSNKPSIRNLDEKCKNQPYDNQRSKSTCNFSACMMESKREVNSEGSSNNGLQYNETPSNSRSAKTSKRKLIRTKKDAIKKSNFQCKFCEMSFETKRLRVGHSRRAHAEGLACSVCGKRYPSKYSLLQHERLHRGPMPREECRVCHKMIRVDLVKTHARIHEDRQSYECLKCDKKYVSKASYENHLKFSRAHAVVDVLKYKCSVCEKGYRSKGELRDHVNYQHLGQSQHSCPICQKPLATRRCITRHIRRAHQNIKENLRDKMCQKCGKAFRYKKSLREHELIHTGEKPLVCGECGRRFRQGAALYTHCRRVHQNTHDRARPTA</sequence>
<evidence type="ECO:0000256" key="2">
    <source>
        <dbReference type="ARBA" id="ARBA00022723"/>
    </source>
</evidence>
<keyword evidence="4 7" id="KW-0863">Zinc-finger</keyword>
<evidence type="ECO:0000313" key="11">
    <source>
        <dbReference type="RefSeq" id="XP_028034149.1"/>
    </source>
</evidence>
<reference evidence="11" key="1">
    <citation type="submission" date="2025-08" db="UniProtKB">
        <authorList>
            <consortium name="RefSeq"/>
        </authorList>
    </citation>
    <scope>IDENTIFICATION</scope>
    <source>
        <tissue evidence="11">Silk gland</tissue>
    </source>
</reference>
<feature type="domain" description="C2H2-type" evidence="9">
    <location>
        <begin position="443"/>
        <end position="475"/>
    </location>
</feature>
<dbReference type="GeneID" id="114245993"/>
<evidence type="ECO:0000256" key="4">
    <source>
        <dbReference type="ARBA" id="ARBA00022771"/>
    </source>
</evidence>
<dbReference type="GO" id="GO:0005634">
    <property type="term" value="C:nucleus"/>
    <property type="evidence" value="ECO:0007669"/>
    <property type="project" value="UniProtKB-SubCell"/>
</dbReference>
<proteinExistence type="predicted"/>
<feature type="region of interest" description="Disordered" evidence="8">
    <location>
        <begin position="195"/>
        <end position="223"/>
    </location>
</feature>
<evidence type="ECO:0000256" key="1">
    <source>
        <dbReference type="ARBA" id="ARBA00004123"/>
    </source>
</evidence>
<evidence type="ECO:0000256" key="5">
    <source>
        <dbReference type="ARBA" id="ARBA00022833"/>
    </source>
</evidence>
<dbReference type="FunFam" id="3.30.160.60:FF:001498">
    <property type="entry name" value="Zinc finger protein 404"/>
    <property type="match status" value="1"/>
</dbReference>
<keyword evidence="3" id="KW-0677">Repeat</keyword>
<keyword evidence="10" id="KW-1185">Reference proteome</keyword>
<dbReference type="SMART" id="SM00355">
    <property type="entry name" value="ZnF_C2H2"/>
    <property type="match status" value="8"/>
</dbReference>
<evidence type="ECO:0000313" key="10">
    <source>
        <dbReference type="Proteomes" id="UP000504629"/>
    </source>
</evidence>
<dbReference type="OrthoDB" id="7852576at2759"/>
<dbReference type="InterPro" id="IPR013087">
    <property type="entry name" value="Znf_C2H2_type"/>
</dbReference>
<feature type="domain" description="C2H2-type" evidence="9">
    <location>
        <begin position="353"/>
        <end position="381"/>
    </location>
</feature>
<dbReference type="Pfam" id="PF00096">
    <property type="entry name" value="zf-C2H2"/>
    <property type="match status" value="3"/>
</dbReference>
<feature type="compositionally biased region" description="Polar residues" evidence="8">
    <location>
        <begin position="197"/>
        <end position="217"/>
    </location>
</feature>
<keyword evidence="5" id="KW-0862">Zinc</keyword>
<feature type="domain" description="C2H2-type" evidence="9">
    <location>
        <begin position="382"/>
        <end position="410"/>
    </location>
</feature>